<accession>A0A9P0C492</accession>
<keyword evidence="7" id="KW-1185">Reference proteome</keyword>
<organism evidence="6 7">
    <name type="scientific">Bemisia tabaci</name>
    <name type="common">Sweetpotato whitefly</name>
    <name type="synonym">Aleurodes tabaci</name>
    <dbReference type="NCBI Taxonomy" id="7038"/>
    <lineage>
        <taxon>Eukaryota</taxon>
        <taxon>Metazoa</taxon>
        <taxon>Ecdysozoa</taxon>
        <taxon>Arthropoda</taxon>
        <taxon>Hexapoda</taxon>
        <taxon>Insecta</taxon>
        <taxon>Pterygota</taxon>
        <taxon>Neoptera</taxon>
        <taxon>Paraneoptera</taxon>
        <taxon>Hemiptera</taxon>
        <taxon>Sternorrhyncha</taxon>
        <taxon>Aleyrodoidea</taxon>
        <taxon>Aleyrodidae</taxon>
        <taxon>Aleyrodinae</taxon>
        <taxon>Bemisia</taxon>
    </lineage>
</organism>
<keyword evidence="4" id="KW-0804">Transcription</keyword>
<dbReference type="GO" id="GO:0000124">
    <property type="term" value="C:SAGA complex"/>
    <property type="evidence" value="ECO:0007669"/>
    <property type="project" value="TreeGrafter"/>
</dbReference>
<dbReference type="GO" id="GO:0003713">
    <property type="term" value="F:transcription coactivator activity"/>
    <property type="evidence" value="ECO:0007669"/>
    <property type="project" value="TreeGrafter"/>
</dbReference>
<evidence type="ECO:0000256" key="4">
    <source>
        <dbReference type="ARBA" id="ARBA00023163"/>
    </source>
</evidence>
<name>A0A9P0C492_BEMTA</name>
<comment type="similarity">
    <text evidence="2">Belongs to the TADA1 family.</text>
</comment>
<sequence length="352" mass="40657">MTSLESINEARMELIEALGEFKDAYLCMMKQWFKMQISKKEFEGEIRNMLPQHQLHLHNRFILRLISSCLKSEDDTAKKRFLLSKKVELVKNKEPCEPPQKMPKIEEEVSKPFAKSADFIAAEWGEYLPERRTPSPSLIEQQHYASQELFLPDLSMIHGRMMLVAWELGLDGAESSAAEVLVTATQYFLKNLLTAVLCGRKGFKVRENRFIYSIGTPMPNPILRNYPDLTKDFHSTEVIRSNMDCQNWEKLKTEHSDHEFPREVAILLSSAIKPTLENERFKQRIMFEMACSSAPSYKILKNPNVTTLDIIEALNTNRNLIASHSIFSISIERMLARQQHPSLGEMEYISLV</sequence>
<reference evidence="6" key="1">
    <citation type="submission" date="2021-12" db="EMBL/GenBank/DDBJ databases">
        <authorList>
            <person name="King R."/>
        </authorList>
    </citation>
    <scope>NUCLEOTIDE SEQUENCE</scope>
</reference>
<evidence type="ECO:0000256" key="2">
    <source>
        <dbReference type="ARBA" id="ARBA00010314"/>
    </source>
</evidence>
<dbReference type="InterPro" id="IPR024738">
    <property type="entry name" value="Hfi1/Tada1"/>
</dbReference>
<evidence type="ECO:0000256" key="3">
    <source>
        <dbReference type="ARBA" id="ARBA00023015"/>
    </source>
</evidence>
<comment type="subcellular location">
    <subcellularLocation>
        <location evidence="1">Nucleus</location>
    </subcellularLocation>
</comment>
<dbReference type="PANTHER" id="PTHR21277">
    <property type="entry name" value="TRANSCRIPTIONAL ADAPTER 1"/>
    <property type="match status" value="1"/>
</dbReference>
<dbReference type="Proteomes" id="UP001152759">
    <property type="component" value="Chromosome 2"/>
</dbReference>
<dbReference type="AlphaFoldDB" id="A0A9P0C492"/>
<dbReference type="GO" id="GO:0006357">
    <property type="term" value="P:regulation of transcription by RNA polymerase II"/>
    <property type="evidence" value="ECO:0007669"/>
    <property type="project" value="TreeGrafter"/>
</dbReference>
<dbReference type="PANTHER" id="PTHR21277:SF5">
    <property type="entry name" value="TRANSCRIPTIONAL ADAPTER 1"/>
    <property type="match status" value="1"/>
</dbReference>
<protein>
    <recommendedName>
        <fullName evidence="8">Transcriptional adapter 1-like protein</fullName>
    </recommendedName>
</protein>
<evidence type="ECO:0008006" key="8">
    <source>
        <dbReference type="Google" id="ProtNLM"/>
    </source>
</evidence>
<evidence type="ECO:0000256" key="5">
    <source>
        <dbReference type="ARBA" id="ARBA00023242"/>
    </source>
</evidence>
<gene>
    <name evidence="6" type="ORF">BEMITA_LOCUS5101</name>
</gene>
<evidence type="ECO:0000313" key="6">
    <source>
        <dbReference type="EMBL" id="CAH0767885.1"/>
    </source>
</evidence>
<evidence type="ECO:0000256" key="1">
    <source>
        <dbReference type="ARBA" id="ARBA00004123"/>
    </source>
</evidence>
<dbReference type="EMBL" id="OU963863">
    <property type="protein sequence ID" value="CAH0767885.1"/>
    <property type="molecule type" value="Genomic_DNA"/>
</dbReference>
<keyword evidence="5" id="KW-0539">Nucleus</keyword>
<evidence type="ECO:0000313" key="7">
    <source>
        <dbReference type="Proteomes" id="UP001152759"/>
    </source>
</evidence>
<dbReference type="CDD" id="cd22934">
    <property type="entry name" value="HFD_TADA1"/>
    <property type="match status" value="1"/>
</dbReference>
<dbReference type="GO" id="GO:0005634">
    <property type="term" value="C:nucleus"/>
    <property type="evidence" value="ECO:0007669"/>
    <property type="project" value="UniProtKB-SubCell"/>
</dbReference>
<dbReference type="Pfam" id="PF12767">
    <property type="entry name" value="SAGA-Tad1"/>
    <property type="match status" value="2"/>
</dbReference>
<keyword evidence="3" id="KW-0805">Transcription regulation</keyword>
<proteinExistence type="inferred from homology"/>